<keyword evidence="6" id="KW-0061">Asparagine biosynthesis</keyword>
<evidence type="ECO:0000256" key="6">
    <source>
        <dbReference type="ARBA" id="ARBA00022888"/>
    </source>
</evidence>
<dbReference type="InterPro" id="IPR014729">
    <property type="entry name" value="Rossmann-like_a/b/a_fold"/>
</dbReference>
<evidence type="ECO:0000259" key="9">
    <source>
        <dbReference type="PROSITE" id="PS51278"/>
    </source>
</evidence>
<feature type="domain" description="Glutamine amidotransferase type-2" evidence="9">
    <location>
        <begin position="2"/>
        <end position="218"/>
    </location>
</feature>
<dbReference type="EMBL" id="JBHUKQ010000016">
    <property type="protein sequence ID" value="MFD2485504.1"/>
    <property type="molecule type" value="Genomic_DNA"/>
</dbReference>
<accession>A0ABW5I8J8</accession>
<evidence type="ECO:0000256" key="1">
    <source>
        <dbReference type="ARBA" id="ARBA00005187"/>
    </source>
</evidence>
<comment type="catalytic activity">
    <reaction evidence="8">
        <text>L-aspartate + L-glutamine + ATP + H2O = L-asparagine + L-glutamate + AMP + diphosphate + H(+)</text>
        <dbReference type="Rhea" id="RHEA:12228"/>
        <dbReference type="ChEBI" id="CHEBI:15377"/>
        <dbReference type="ChEBI" id="CHEBI:15378"/>
        <dbReference type="ChEBI" id="CHEBI:29985"/>
        <dbReference type="ChEBI" id="CHEBI:29991"/>
        <dbReference type="ChEBI" id="CHEBI:30616"/>
        <dbReference type="ChEBI" id="CHEBI:33019"/>
        <dbReference type="ChEBI" id="CHEBI:58048"/>
        <dbReference type="ChEBI" id="CHEBI:58359"/>
        <dbReference type="ChEBI" id="CHEBI:456215"/>
        <dbReference type="EC" id="6.3.5.4"/>
    </reaction>
</comment>
<organism evidence="10 11">
    <name type="scientific">Amycolatopsis albidoflavus</name>
    <dbReference type="NCBI Taxonomy" id="102226"/>
    <lineage>
        <taxon>Bacteria</taxon>
        <taxon>Bacillati</taxon>
        <taxon>Actinomycetota</taxon>
        <taxon>Actinomycetes</taxon>
        <taxon>Pseudonocardiales</taxon>
        <taxon>Pseudonocardiaceae</taxon>
        <taxon>Amycolatopsis</taxon>
    </lineage>
</organism>
<evidence type="ECO:0000256" key="4">
    <source>
        <dbReference type="ARBA" id="ARBA00022741"/>
    </source>
</evidence>
<evidence type="ECO:0000313" key="11">
    <source>
        <dbReference type="Proteomes" id="UP001597542"/>
    </source>
</evidence>
<dbReference type="PANTHER" id="PTHR43284">
    <property type="entry name" value="ASPARAGINE SYNTHETASE (GLUTAMINE-HYDROLYZING)"/>
    <property type="match status" value="1"/>
</dbReference>
<dbReference type="Pfam" id="PF00733">
    <property type="entry name" value="Asn_synthase"/>
    <property type="match status" value="1"/>
</dbReference>
<dbReference type="CDD" id="cd01991">
    <property type="entry name" value="Asn_synthase_B_C"/>
    <property type="match status" value="1"/>
</dbReference>
<dbReference type="GO" id="GO:0004066">
    <property type="term" value="F:asparagine synthase (glutamine-hydrolyzing) activity"/>
    <property type="evidence" value="ECO:0007669"/>
    <property type="project" value="UniProtKB-EC"/>
</dbReference>
<dbReference type="PIRSF" id="PIRSF001589">
    <property type="entry name" value="Asn_synthetase_glu-h"/>
    <property type="match status" value="1"/>
</dbReference>
<dbReference type="Gene3D" id="3.60.20.10">
    <property type="entry name" value="Glutamine Phosphoribosylpyrophosphate, subunit 1, domain 1"/>
    <property type="match status" value="1"/>
</dbReference>
<keyword evidence="4" id="KW-0547">Nucleotide-binding</keyword>
<dbReference type="Gene3D" id="3.40.50.620">
    <property type="entry name" value="HUPs"/>
    <property type="match status" value="1"/>
</dbReference>
<dbReference type="SUPFAM" id="SSF52402">
    <property type="entry name" value="Adenine nucleotide alpha hydrolases-like"/>
    <property type="match status" value="1"/>
</dbReference>
<dbReference type="InterPro" id="IPR029055">
    <property type="entry name" value="Ntn_hydrolases_N"/>
</dbReference>
<dbReference type="InterPro" id="IPR033738">
    <property type="entry name" value="AsnB_N"/>
</dbReference>
<evidence type="ECO:0000256" key="2">
    <source>
        <dbReference type="ARBA" id="ARBA00005752"/>
    </source>
</evidence>
<dbReference type="PANTHER" id="PTHR43284:SF1">
    <property type="entry name" value="ASPARAGINE SYNTHETASE"/>
    <property type="match status" value="1"/>
</dbReference>
<name>A0ABW5I8J8_9PSEU</name>
<protein>
    <recommendedName>
        <fullName evidence="3">asparagine synthase (glutamine-hydrolyzing)</fullName>
        <ecNumber evidence="3">6.3.5.4</ecNumber>
    </recommendedName>
</protein>
<reference evidence="11" key="1">
    <citation type="journal article" date="2019" name="Int. J. Syst. Evol. Microbiol.">
        <title>The Global Catalogue of Microorganisms (GCM) 10K type strain sequencing project: providing services to taxonomists for standard genome sequencing and annotation.</title>
        <authorList>
            <consortium name="The Broad Institute Genomics Platform"/>
            <consortium name="The Broad Institute Genome Sequencing Center for Infectious Disease"/>
            <person name="Wu L."/>
            <person name="Ma J."/>
        </authorList>
    </citation>
    <scope>NUCLEOTIDE SEQUENCE [LARGE SCALE GENOMIC DNA]</scope>
    <source>
        <strain evidence="11">CGMCC 4.7638</strain>
    </source>
</reference>
<dbReference type="InterPro" id="IPR051786">
    <property type="entry name" value="ASN_synthetase/amidase"/>
</dbReference>
<evidence type="ECO:0000256" key="3">
    <source>
        <dbReference type="ARBA" id="ARBA00012737"/>
    </source>
</evidence>
<dbReference type="NCBIfam" id="TIGR01536">
    <property type="entry name" value="asn_synth_AEB"/>
    <property type="match status" value="1"/>
</dbReference>
<dbReference type="Pfam" id="PF13537">
    <property type="entry name" value="GATase_7"/>
    <property type="match status" value="1"/>
</dbReference>
<dbReference type="InterPro" id="IPR006426">
    <property type="entry name" value="Asn_synth_AEB"/>
</dbReference>
<evidence type="ECO:0000256" key="5">
    <source>
        <dbReference type="ARBA" id="ARBA00022840"/>
    </source>
</evidence>
<comment type="caution">
    <text evidence="10">The sequence shown here is derived from an EMBL/GenBank/DDBJ whole genome shotgun (WGS) entry which is preliminary data.</text>
</comment>
<dbReference type="RefSeq" id="WP_344278379.1">
    <property type="nucleotide sequence ID" value="NZ_BAAAHV010000015.1"/>
</dbReference>
<dbReference type="SUPFAM" id="SSF56235">
    <property type="entry name" value="N-terminal nucleophile aminohydrolases (Ntn hydrolases)"/>
    <property type="match status" value="1"/>
</dbReference>
<dbReference type="InterPro" id="IPR017932">
    <property type="entry name" value="GATase_2_dom"/>
</dbReference>
<keyword evidence="10" id="KW-0436">Ligase</keyword>
<dbReference type="InterPro" id="IPR001962">
    <property type="entry name" value="Asn_synthase"/>
</dbReference>
<comment type="pathway">
    <text evidence="1">Amino-acid biosynthesis; L-asparagine biosynthesis; L-asparagine from L-aspartate (L-Gln route): step 1/1.</text>
</comment>
<evidence type="ECO:0000256" key="7">
    <source>
        <dbReference type="ARBA" id="ARBA00022962"/>
    </source>
</evidence>
<proteinExistence type="inferred from homology"/>
<keyword evidence="6" id="KW-0028">Amino-acid biosynthesis</keyword>
<gene>
    <name evidence="10" type="primary">asnB</name>
    <name evidence="10" type="ORF">ACFSUT_34890</name>
</gene>
<evidence type="ECO:0000256" key="8">
    <source>
        <dbReference type="ARBA" id="ARBA00048741"/>
    </source>
</evidence>
<keyword evidence="11" id="KW-1185">Reference proteome</keyword>
<dbReference type="Proteomes" id="UP001597542">
    <property type="component" value="Unassembled WGS sequence"/>
</dbReference>
<keyword evidence="5" id="KW-0067">ATP-binding</keyword>
<keyword evidence="7" id="KW-0315">Glutamine amidotransferase</keyword>
<dbReference type="CDD" id="cd00712">
    <property type="entry name" value="AsnB"/>
    <property type="match status" value="1"/>
</dbReference>
<sequence length="622" mass="69516">MCGITGWVDFQRDLTHHEKTAERMIATMACRGPDAAGLWLRPRVALGHRRLAVIDLPGGQQPMASPETTSDGAPLAVLSYSGEVYNFAELRNELAGHGHRFRTRSDTEVVLRAYLQWGHGFAERLNGMFAFAIWDNRTQELLLVRDRLGVKPLFYYPTPDGVLFGSEPKAVLANPLSSAEITVDGLRDAISFLRVPGQTPLRGMREVKPGHLVRVRRNGLAEERYWSLTGKPHTDDLRTTISTVRELLDDIMSRQMISDVPLCTLLSGGLDSSIITALAQRTANARDEGKVRAFSVDFVGYTSNFEPEPLREAPDSPYAAELAAHAGTDHTTILLNNADLVHPAVRDEVLRAWDLPYGLGDHDPSLYLLFKAIREHSTVALSGESADEVFGGYLWSHLPRAVEADTFSWHALASESPASLSTRFFHPDLVKELSLPEYVADQYRTALAEVPHPPGQSDFERRMRNNNYLNITRWMPQLLDRKDRISMANGLEVRVPFCDHRLVEYVYGTPWAMKTFDGREKSLLRAAATDLLPESILQRRKAPYPSTQDVAYDEAINQELGKIVANPDSPALPLLDVEACRAQANRPVTQPCSMFERILLAETPIRLNNWLAAYGVSCEQLK</sequence>
<evidence type="ECO:0000313" key="10">
    <source>
        <dbReference type="EMBL" id="MFD2485504.1"/>
    </source>
</evidence>
<dbReference type="PROSITE" id="PS51278">
    <property type="entry name" value="GATASE_TYPE_2"/>
    <property type="match status" value="1"/>
</dbReference>
<dbReference type="EC" id="6.3.5.4" evidence="3"/>
<comment type="similarity">
    <text evidence="2">Belongs to the asparagine synthetase family.</text>
</comment>